<feature type="region of interest" description="Disordered" evidence="17">
    <location>
        <begin position="1"/>
        <end position="21"/>
    </location>
</feature>
<dbReference type="SMART" id="SM00369">
    <property type="entry name" value="LRR_TYP"/>
    <property type="match status" value="4"/>
</dbReference>
<feature type="transmembrane region" description="Helical" evidence="18">
    <location>
        <begin position="637"/>
        <end position="662"/>
    </location>
</feature>
<evidence type="ECO:0000256" key="8">
    <source>
        <dbReference type="ARBA" id="ARBA00022737"/>
    </source>
</evidence>
<evidence type="ECO:0000256" key="9">
    <source>
        <dbReference type="ARBA" id="ARBA00022741"/>
    </source>
</evidence>
<feature type="binding site" evidence="16">
    <location>
        <position position="729"/>
    </location>
    <ligand>
        <name>ATP</name>
        <dbReference type="ChEBI" id="CHEBI:30616"/>
    </ligand>
</feature>
<evidence type="ECO:0000256" key="5">
    <source>
        <dbReference type="ARBA" id="ARBA00022679"/>
    </source>
</evidence>
<dbReference type="SMART" id="SM00220">
    <property type="entry name" value="S_TKc"/>
    <property type="match status" value="1"/>
</dbReference>
<dbReference type="PROSITE" id="PS50011">
    <property type="entry name" value="PROTEIN_KINASE_DOM"/>
    <property type="match status" value="1"/>
</dbReference>
<dbReference type="FunFam" id="3.80.10.10:FF:000041">
    <property type="entry name" value="LRR receptor-like serine/threonine-protein kinase ERECTA"/>
    <property type="match status" value="1"/>
</dbReference>
<organism evidence="20 21">
    <name type="scientific">Ceratodon purpureus</name>
    <name type="common">Fire moss</name>
    <name type="synonym">Dicranum purpureum</name>
    <dbReference type="NCBI Taxonomy" id="3225"/>
    <lineage>
        <taxon>Eukaryota</taxon>
        <taxon>Viridiplantae</taxon>
        <taxon>Streptophyta</taxon>
        <taxon>Embryophyta</taxon>
        <taxon>Bryophyta</taxon>
        <taxon>Bryophytina</taxon>
        <taxon>Bryopsida</taxon>
        <taxon>Dicranidae</taxon>
        <taxon>Pseudoditrichales</taxon>
        <taxon>Ditrichaceae</taxon>
        <taxon>Ceratodon</taxon>
    </lineage>
</organism>
<dbReference type="InterPro" id="IPR055414">
    <property type="entry name" value="LRR_R13L4/SHOC2-like"/>
</dbReference>
<dbReference type="SUPFAM" id="SSF56112">
    <property type="entry name" value="Protein kinase-like (PK-like)"/>
    <property type="match status" value="1"/>
</dbReference>
<dbReference type="SUPFAM" id="SSF52058">
    <property type="entry name" value="L domain-like"/>
    <property type="match status" value="1"/>
</dbReference>
<keyword evidence="6 18" id="KW-0812">Transmembrane</keyword>
<evidence type="ECO:0000256" key="18">
    <source>
        <dbReference type="SAM" id="Phobius"/>
    </source>
</evidence>
<dbReference type="GO" id="GO:0004674">
    <property type="term" value="F:protein serine/threonine kinase activity"/>
    <property type="evidence" value="ECO:0007669"/>
    <property type="project" value="UniProtKB-KW"/>
</dbReference>
<evidence type="ECO:0000256" key="13">
    <source>
        <dbReference type="ARBA" id="ARBA00023136"/>
    </source>
</evidence>
<dbReference type="Gene3D" id="3.80.10.10">
    <property type="entry name" value="Ribonuclease Inhibitor"/>
    <property type="match status" value="2"/>
</dbReference>
<comment type="subcellular location">
    <subcellularLocation>
        <location evidence="1">Membrane</location>
        <topology evidence="1">Single-pass membrane protein</topology>
    </subcellularLocation>
</comment>
<dbReference type="PROSITE" id="PS00107">
    <property type="entry name" value="PROTEIN_KINASE_ATP"/>
    <property type="match status" value="1"/>
</dbReference>
<keyword evidence="21" id="KW-1185">Reference proteome</keyword>
<dbReference type="FunFam" id="1.10.510.10:FF:000044">
    <property type="entry name" value="Putative LRR receptor-like serine/threonine-protein kinase"/>
    <property type="match status" value="1"/>
</dbReference>
<dbReference type="InterPro" id="IPR011009">
    <property type="entry name" value="Kinase-like_dom_sf"/>
</dbReference>
<gene>
    <name evidence="20" type="ORF">KC19_3G102600</name>
</gene>
<dbReference type="InterPro" id="IPR000719">
    <property type="entry name" value="Prot_kinase_dom"/>
</dbReference>
<dbReference type="CDD" id="cd14066">
    <property type="entry name" value="STKc_IRAK"/>
    <property type="match status" value="1"/>
</dbReference>
<sequence length="1055" mass="114071">MYNLHTAIDDSPSRKQDYSSTMLSMCPSAPRQPRTMSIAAARVVTQPLSRITILAMILLLVMGCCCLLPVKGAPTPSPTPQDTLDPSEGAILKDFVRTYSLANIADPNTDPCAWNPNYITCACYFDNYTVCRVTTLDFSNSGLMGPFPTNLTKLTSLYSLQLYNNNLTGPLPPEIGSLTKLIALSVGTNSLSGRIPPELGNLNSLQLLYLDRNQLSGPIPIEIGNFKSIQQLWLTDNNLSGPIPDVFGNFTQILKLGIYGNPLLQGPIPSSLFGCRSIEEIYIGELSPGGALPATFSTPLLNLSGLYLRNCQLAGSIPSTINIFPNLKYLDLSFNNLSGEIPPELSAIATLETLYLGNNSLTGGLPEGLGLLENLKDVDVSFNFLNGTLPSWADRSTNPPIVVSNFFTSTTAANSSILPQLSLLNCKNQKAPCMPSAPGNVTSLAVHVGGKAHGKYQEDIATLGTTSLVTSSDQTWAVSSIGFVAGTSFQSIVSSGTPVSGTADPELYGTARTSPGSLRFLATQLQNGIYTVVLSFAEIVYLRDNTLARRLFDIYLQGQLVKKDFNIRQVAGGSFIAHDETFQATVSNGVLDIHLFYAGKGTCCLPAGTNSSFGPLVSAISIDNVVNGSLGPAKRNLALIIGITAAALVSVLAGCFICRLVVLRRNNKTTLRLEDQLEIQRFQVQPNLFSYAELKAATRSFNPDNKLGEGGYGVVYKGVLSDGTEVAVKTLSAKSSQGRQEFLNEAGLITAVQHRSLVKLKGCCMERDHRILVYEFMENKSLHQTLFGKEAVPMDWPTRFNIALGTARGLAYLHEESEARIVHRDIKASNILLDRNFNPKIADFGLARLFEDHESHVSTRVAGTLGYVAPEYALLGQLTEKADVFSYGIVLLELASGRFNIRHDMIGEQAYLLEWAWRLDSEDNLMFLMDPKLSSSYVEEEVHRVLQVALLCTQAVASTRPSMTRVVAMLLGDIEIPPATSGPGFMAGLTGSDTSSSITATTISTTRTTSTSCSSHHNHLGRGRSESLPLIALASRGEFSDSHIPREISTEMVAR</sequence>
<evidence type="ECO:0000256" key="2">
    <source>
        <dbReference type="ARBA" id="ARBA00022527"/>
    </source>
</evidence>
<dbReference type="InterPro" id="IPR003591">
    <property type="entry name" value="Leu-rich_rpt_typical-subtyp"/>
</dbReference>
<dbReference type="AlphaFoldDB" id="A0A8T0IJG9"/>
<evidence type="ECO:0000256" key="17">
    <source>
        <dbReference type="SAM" id="MobiDB-lite"/>
    </source>
</evidence>
<protein>
    <recommendedName>
        <fullName evidence="19">Protein kinase domain-containing protein</fullName>
    </recommendedName>
</protein>
<evidence type="ECO:0000256" key="12">
    <source>
        <dbReference type="ARBA" id="ARBA00022989"/>
    </source>
</evidence>
<keyword evidence="7" id="KW-0732">Signal</keyword>
<feature type="transmembrane region" description="Helical" evidence="18">
    <location>
        <begin position="51"/>
        <end position="70"/>
    </location>
</feature>
<feature type="domain" description="Protein kinase" evidence="19">
    <location>
        <begin position="701"/>
        <end position="976"/>
    </location>
</feature>
<dbReference type="InterPro" id="IPR051824">
    <property type="entry name" value="LRR_Rcpt-Like_S/T_Kinase"/>
</dbReference>
<comment type="caution">
    <text evidence="20">The sequence shown here is derived from an EMBL/GenBank/DDBJ whole genome shotgun (WGS) entry which is preliminary data.</text>
</comment>
<evidence type="ECO:0000256" key="6">
    <source>
        <dbReference type="ARBA" id="ARBA00022692"/>
    </source>
</evidence>
<dbReference type="PANTHER" id="PTHR48006">
    <property type="entry name" value="LEUCINE-RICH REPEAT-CONTAINING PROTEIN DDB_G0281931-RELATED"/>
    <property type="match status" value="1"/>
</dbReference>
<evidence type="ECO:0000313" key="21">
    <source>
        <dbReference type="Proteomes" id="UP000822688"/>
    </source>
</evidence>
<keyword evidence="12 18" id="KW-1133">Transmembrane helix</keyword>
<dbReference type="GO" id="GO:0016020">
    <property type="term" value="C:membrane"/>
    <property type="evidence" value="ECO:0007669"/>
    <property type="project" value="UniProtKB-SubCell"/>
</dbReference>
<dbReference type="FunFam" id="3.80.10.10:FF:000400">
    <property type="entry name" value="Nuclear pore complex protein NUP107"/>
    <property type="match status" value="1"/>
</dbReference>
<evidence type="ECO:0000256" key="11">
    <source>
        <dbReference type="ARBA" id="ARBA00022840"/>
    </source>
</evidence>
<evidence type="ECO:0000256" key="3">
    <source>
        <dbReference type="ARBA" id="ARBA00022553"/>
    </source>
</evidence>
<keyword evidence="10" id="KW-0418">Kinase</keyword>
<name>A0A8T0IJG9_CERPU</name>
<keyword evidence="13 18" id="KW-0472">Membrane</keyword>
<keyword evidence="15" id="KW-0325">Glycoprotein</keyword>
<evidence type="ECO:0000259" key="19">
    <source>
        <dbReference type="PROSITE" id="PS50011"/>
    </source>
</evidence>
<evidence type="ECO:0000313" key="20">
    <source>
        <dbReference type="EMBL" id="KAG0583016.1"/>
    </source>
</evidence>
<dbReference type="InterPro" id="IPR032675">
    <property type="entry name" value="LRR_dom_sf"/>
</dbReference>
<evidence type="ECO:0000256" key="4">
    <source>
        <dbReference type="ARBA" id="ARBA00022614"/>
    </source>
</evidence>
<dbReference type="PROSITE" id="PS51450">
    <property type="entry name" value="LRR"/>
    <property type="match status" value="1"/>
</dbReference>
<dbReference type="PANTHER" id="PTHR48006:SF34">
    <property type="entry name" value="OS08G0203700 PROTEIN"/>
    <property type="match status" value="1"/>
</dbReference>
<keyword evidence="5" id="KW-0808">Transferase</keyword>
<dbReference type="Gene3D" id="1.10.510.10">
    <property type="entry name" value="Transferase(Phosphotransferase) domain 1"/>
    <property type="match status" value="1"/>
</dbReference>
<keyword evidence="11 16" id="KW-0067">ATP-binding</keyword>
<dbReference type="FunFam" id="3.30.200.20:FF:000952">
    <property type="entry name" value="Putative DUF26-domain protein kinase"/>
    <property type="match status" value="1"/>
</dbReference>
<dbReference type="EMBL" id="CM026423">
    <property type="protein sequence ID" value="KAG0583016.1"/>
    <property type="molecule type" value="Genomic_DNA"/>
</dbReference>
<keyword evidence="4" id="KW-0433">Leucine-rich repeat</keyword>
<dbReference type="InterPro" id="IPR017441">
    <property type="entry name" value="Protein_kinase_ATP_BS"/>
</dbReference>
<dbReference type="InterPro" id="IPR001611">
    <property type="entry name" value="Leu-rich_rpt"/>
</dbReference>
<proteinExistence type="predicted"/>
<keyword evidence="8" id="KW-0677">Repeat</keyword>
<evidence type="ECO:0000256" key="1">
    <source>
        <dbReference type="ARBA" id="ARBA00004167"/>
    </source>
</evidence>
<feature type="compositionally biased region" description="Basic and acidic residues" evidence="17">
    <location>
        <begin position="7"/>
        <end position="17"/>
    </location>
</feature>
<dbReference type="Proteomes" id="UP000822688">
    <property type="component" value="Chromosome 3"/>
</dbReference>
<keyword evidence="9 16" id="KW-0547">Nucleotide-binding</keyword>
<dbReference type="Pfam" id="PF11721">
    <property type="entry name" value="Malectin"/>
    <property type="match status" value="1"/>
</dbReference>
<evidence type="ECO:0000256" key="7">
    <source>
        <dbReference type="ARBA" id="ARBA00022729"/>
    </source>
</evidence>
<evidence type="ECO:0000256" key="14">
    <source>
        <dbReference type="ARBA" id="ARBA00023170"/>
    </source>
</evidence>
<dbReference type="GO" id="GO:0005524">
    <property type="term" value="F:ATP binding"/>
    <property type="evidence" value="ECO:0007669"/>
    <property type="project" value="UniProtKB-UniRule"/>
</dbReference>
<dbReference type="InterPro" id="IPR008271">
    <property type="entry name" value="Ser/Thr_kinase_AS"/>
</dbReference>
<dbReference type="PROSITE" id="PS00108">
    <property type="entry name" value="PROTEIN_KINASE_ST"/>
    <property type="match status" value="1"/>
</dbReference>
<evidence type="ECO:0000256" key="10">
    <source>
        <dbReference type="ARBA" id="ARBA00022777"/>
    </source>
</evidence>
<evidence type="ECO:0000256" key="16">
    <source>
        <dbReference type="PROSITE-ProRule" id="PRU10141"/>
    </source>
</evidence>
<keyword evidence="3" id="KW-0597">Phosphoprotein</keyword>
<dbReference type="Gene3D" id="3.30.200.20">
    <property type="entry name" value="Phosphorylase Kinase, domain 1"/>
    <property type="match status" value="1"/>
</dbReference>
<reference evidence="20" key="1">
    <citation type="submission" date="2020-06" db="EMBL/GenBank/DDBJ databases">
        <title>WGS assembly of Ceratodon purpureus strain R40.</title>
        <authorList>
            <person name="Carey S.B."/>
            <person name="Jenkins J."/>
            <person name="Shu S."/>
            <person name="Lovell J.T."/>
            <person name="Sreedasyam A."/>
            <person name="Maumus F."/>
            <person name="Tiley G.P."/>
            <person name="Fernandez-Pozo N."/>
            <person name="Barry K."/>
            <person name="Chen C."/>
            <person name="Wang M."/>
            <person name="Lipzen A."/>
            <person name="Daum C."/>
            <person name="Saski C.A."/>
            <person name="Payton A.C."/>
            <person name="Mcbreen J.C."/>
            <person name="Conrad R.E."/>
            <person name="Kollar L.M."/>
            <person name="Olsson S."/>
            <person name="Huttunen S."/>
            <person name="Landis J.B."/>
            <person name="Wickett N.J."/>
            <person name="Johnson M.G."/>
            <person name="Rensing S.A."/>
            <person name="Grimwood J."/>
            <person name="Schmutz J."/>
            <person name="Mcdaniel S.F."/>
        </authorList>
    </citation>
    <scope>NUCLEOTIDE SEQUENCE</scope>
    <source>
        <strain evidence="20">R40</strain>
    </source>
</reference>
<accession>A0A8T0IJG9</accession>
<evidence type="ECO:0000256" key="15">
    <source>
        <dbReference type="ARBA" id="ARBA00023180"/>
    </source>
</evidence>
<keyword evidence="2" id="KW-0723">Serine/threonine-protein kinase</keyword>
<keyword evidence="14" id="KW-0675">Receptor</keyword>
<dbReference type="InterPro" id="IPR021720">
    <property type="entry name" value="Malectin_dom"/>
</dbReference>
<dbReference type="Pfam" id="PF00069">
    <property type="entry name" value="Pkinase"/>
    <property type="match status" value="1"/>
</dbReference>
<dbReference type="Pfam" id="PF23598">
    <property type="entry name" value="LRR_14"/>
    <property type="match status" value="1"/>
</dbReference>
<dbReference type="Gene3D" id="2.60.120.430">
    <property type="entry name" value="Galactose-binding lectin"/>
    <property type="match status" value="1"/>
</dbReference>